<name>A0A0W7WML3_9RHOB</name>
<feature type="modified residue" description="4-aspartylphosphate" evidence="1">
    <location>
        <position position="63"/>
    </location>
</feature>
<gene>
    <name evidence="3" type="ORF">AVJ23_04190</name>
</gene>
<dbReference type="PROSITE" id="PS50110">
    <property type="entry name" value="RESPONSE_REGULATORY"/>
    <property type="match status" value="1"/>
</dbReference>
<dbReference type="GO" id="GO:0000160">
    <property type="term" value="P:phosphorelay signal transduction system"/>
    <property type="evidence" value="ECO:0007669"/>
    <property type="project" value="InterPro"/>
</dbReference>
<dbReference type="OrthoDB" id="7857827at2"/>
<evidence type="ECO:0000313" key="3">
    <source>
        <dbReference type="EMBL" id="KUF11791.1"/>
    </source>
</evidence>
<accession>A0A0W7WML3</accession>
<dbReference type="InterPro" id="IPR011006">
    <property type="entry name" value="CheY-like_superfamily"/>
</dbReference>
<dbReference type="SUPFAM" id="SSF52172">
    <property type="entry name" value="CheY-like"/>
    <property type="match status" value="1"/>
</dbReference>
<keyword evidence="4" id="KW-1185">Reference proteome</keyword>
<feature type="domain" description="Response regulatory" evidence="2">
    <location>
        <begin position="12"/>
        <end position="130"/>
    </location>
</feature>
<proteinExistence type="predicted"/>
<evidence type="ECO:0000256" key="1">
    <source>
        <dbReference type="PROSITE-ProRule" id="PRU00169"/>
    </source>
</evidence>
<comment type="caution">
    <text evidence="3">The sequence shown here is derived from an EMBL/GenBank/DDBJ whole genome shotgun (WGS) entry which is preliminary data.</text>
</comment>
<dbReference type="Proteomes" id="UP000054396">
    <property type="component" value="Unassembled WGS sequence"/>
</dbReference>
<dbReference type="InterPro" id="IPR001789">
    <property type="entry name" value="Sig_transdc_resp-reg_receiver"/>
</dbReference>
<evidence type="ECO:0000313" key="4">
    <source>
        <dbReference type="Proteomes" id="UP000054396"/>
    </source>
</evidence>
<dbReference type="CDD" id="cd00156">
    <property type="entry name" value="REC"/>
    <property type="match status" value="1"/>
</dbReference>
<dbReference type="EMBL" id="LPXO01000002">
    <property type="protein sequence ID" value="KUF11791.1"/>
    <property type="molecule type" value="Genomic_DNA"/>
</dbReference>
<dbReference type="STRING" id="1685382.AVJ23_04190"/>
<dbReference type="RefSeq" id="WP_058860908.1">
    <property type="nucleotide sequence ID" value="NZ_LPXO01000002.1"/>
</dbReference>
<evidence type="ECO:0000259" key="2">
    <source>
        <dbReference type="PROSITE" id="PS50110"/>
    </source>
</evidence>
<dbReference type="AlphaFoldDB" id="A0A0W7WML3"/>
<dbReference type="Pfam" id="PF00072">
    <property type="entry name" value="Response_reg"/>
    <property type="match status" value="1"/>
</dbReference>
<reference evidence="3 4" key="1">
    <citation type="submission" date="2015-12" db="EMBL/GenBank/DDBJ databases">
        <authorList>
            <person name="Shamseldin A."/>
            <person name="Moawad H."/>
            <person name="Abd El-Rahim W.M."/>
            <person name="Sadowsky M.J."/>
        </authorList>
    </citation>
    <scope>NUCLEOTIDE SEQUENCE [LARGE SCALE GENOMIC DNA]</scope>
    <source>
        <strain evidence="3 4">SJ5A-1</strain>
    </source>
</reference>
<keyword evidence="1" id="KW-0597">Phosphoprotein</keyword>
<dbReference type="Gene3D" id="3.40.50.2300">
    <property type="match status" value="1"/>
</dbReference>
<organism evidence="3 4">
    <name type="scientific">Pseudoponticoccus marisrubri</name>
    <dbReference type="NCBI Taxonomy" id="1685382"/>
    <lineage>
        <taxon>Bacteria</taxon>
        <taxon>Pseudomonadati</taxon>
        <taxon>Pseudomonadota</taxon>
        <taxon>Alphaproteobacteria</taxon>
        <taxon>Rhodobacterales</taxon>
        <taxon>Roseobacteraceae</taxon>
        <taxon>Pseudoponticoccus</taxon>
    </lineage>
</organism>
<protein>
    <recommendedName>
        <fullName evidence="2">Response regulatory domain-containing protein</fullName>
    </recommendedName>
</protein>
<dbReference type="SMART" id="SM00448">
    <property type="entry name" value="REC"/>
    <property type="match status" value="1"/>
</dbReference>
<sequence>MLQATDSPQKLRILVVEDDLIDRLQVLRAVEKTDIDCSFDEALSLNKARELLVMKTYDVILLDNHLPDGYGAKFARDITESGLSKGARIVMLTGEVKVAEAVAEGHQPWQHVLDKDDFSFRKLREILLERPDEPIEVATAEDCVELFKLLANDNLPEALETLESLNEEVWGRIDSSVRVKP</sequence>